<comment type="caution">
    <text evidence="2">The sequence shown here is derived from an EMBL/GenBank/DDBJ whole genome shotgun (WGS) entry which is preliminary data.</text>
</comment>
<dbReference type="RefSeq" id="XP_013960132.1">
    <property type="nucleotide sequence ID" value="XM_014104657.1"/>
</dbReference>
<sequence>MPKRGSNSGHLRRGSSSSRGITQMIPHQADMPQQQQQHLPSLSNMLAIWQGRLDGPVIETVGLAHAFTTTHHRPSAFQGEHALPLVSVPALHHESSSSGSSVPTVASGRAGRRLSEGSLPIHVLLSAQNQMPHRRDEDPLYTAS</sequence>
<name>G9MGS0_HYPVG</name>
<dbReference type="STRING" id="413071.G9MGS0"/>
<dbReference type="InParanoid" id="G9MGS0"/>
<protein>
    <submittedName>
        <fullName evidence="2">Uncharacterized protein</fullName>
    </submittedName>
</protein>
<feature type="region of interest" description="Disordered" evidence="1">
    <location>
        <begin position="125"/>
        <end position="144"/>
    </location>
</feature>
<organism evidence="2 3">
    <name type="scientific">Hypocrea virens (strain Gv29-8 / FGSC 10586)</name>
    <name type="common">Gliocladium virens</name>
    <name type="synonym">Trichoderma virens</name>
    <dbReference type="NCBI Taxonomy" id="413071"/>
    <lineage>
        <taxon>Eukaryota</taxon>
        <taxon>Fungi</taxon>
        <taxon>Dikarya</taxon>
        <taxon>Ascomycota</taxon>
        <taxon>Pezizomycotina</taxon>
        <taxon>Sordariomycetes</taxon>
        <taxon>Hypocreomycetidae</taxon>
        <taxon>Hypocreales</taxon>
        <taxon>Hypocreaceae</taxon>
        <taxon>Trichoderma</taxon>
    </lineage>
</organism>
<evidence type="ECO:0000256" key="1">
    <source>
        <dbReference type="SAM" id="MobiDB-lite"/>
    </source>
</evidence>
<evidence type="ECO:0000313" key="2">
    <source>
        <dbReference type="EMBL" id="EHK25915.1"/>
    </source>
</evidence>
<dbReference type="EMBL" id="ABDF02000002">
    <property type="protein sequence ID" value="EHK25915.1"/>
    <property type="molecule type" value="Genomic_DNA"/>
</dbReference>
<keyword evidence="3" id="KW-1185">Reference proteome</keyword>
<feature type="region of interest" description="Disordered" evidence="1">
    <location>
        <begin position="90"/>
        <end position="111"/>
    </location>
</feature>
<reference evidence="2 3" key="1">
    <citation type="journal article" date="2011" name="Genome Biol.">
        <title>Comparative genome sequence analysis underscores mycoparasitism as the ancestral life style of Trichoderma.</title>
        <authorList>
            <person name="Kubicek C.P."/>
            <person name="Herrera-Estrella A."/>
            <person name="Seidl-Seiboth V."/>
            <person name="Martinez D.A."/>
            <person name="Druzhinina I.S."/>
            <person name="Thon M."/>
            <person name="Zeilinger S."/>
            <person name="Casas-Flores S."/>
            <person name="Horwitz B.A."/>
            <person name="Mukherjee P.K."/>
            <person name="Mukherjee M."/>
            <person name="Kredics L."/>
            <person name="Alcaraz L.D."/>
            <person name="Aerts A."/>
            <person name="Antal Z."/>
            <person name="Atanasova L."/>
            <person name="Cervantes-Badillo M.G."/>
            <person name="Challacombe J."/>
            <person name="Chertkov O."/>
            <person name="McCluskey K."/>
            <person name="Coulpier F."/>
            <person name="Deshpande N."/>
            <person name="von Doehren H."/>
            <person name="Ebbole D.J."/>
            <person name="Esquivel-Naranjo E.U."/>
            <person name="Fekete E."/>
            <person name="Flipphi M."/>
            <person name="Glaser F."/>
            <person name="Gomez-Rodriguez E.Y."/>
            <person name="Gruber S."/>
            <person name="Han C."/>
            <person name="Henrissat B."/>
            <person name="Hermosa R."/>
            <person name="Hernandez-Onate M."/>
            <person name="Karaffa L."/>
            <person name="Kosti I."/>
            <person name="Le Crom S."/>
            <person name="Lindquist E."/>
            <person name="Lucas S."/>
            <person name="Luebeck M."/>
            <person name="Luebeck P.S."/>
            <person name="Margeot A."/>
            <person name="Metz B."/>
            <person name="Misra M."/>
            <person name="Nevalainen H."/>
            <person name="Omann M."/>
            <person name="Packer N."/>
            <person name="Perrone G."/>
            <person name="Uresti-Rivera E.E."/>
            <person name="Salamov A."/>
            <person name="Schmoll M."/>
            <person name="Seiboth B."/>
            <person name="Shapiro H."/>
            <person name="Sukno S."/>
            <person name="Tamayo-Ramos J.A."/>
            <person name="Tisch D."/>
            <person name="Wiest A."/>
            <person name="Wilkinson H.H."/>
            <person name="Zhang M."/>
            <person name="Coutinho P.M."/>
            <person name="Kenerley C.M."/>
            <person name="Monte E."/>
            <person name="Baker S.E."/>
            <person name="Grigoriev I.V."/>
        </authorList>
    </citation>
    <scope>NUCLEOTIDE SEQUENCE [LARGE SCALE GENOMIC DNA]</scope>
    <source>
        <strain evidence="3">Gv29-8 / FGSC 10586</strain>
    </source>
</reference>
<dbReference type="GeneID" id="25789236"/>
<dbReference type="VEuPathDB" id="FungiDB:TRIVIDRAFT_185525"/>
<evidence type="ECO:0000313" key="3">
    <source>
        <dbReference type="Proteomes" id="UP000007115"/>
    </source>
</evidence>
<gene>
    <name evidence="2" type="ORF">TRIVIDRAFT_185525</name>
</gene>
<dbReference type="Proteomes" id="UP000007115">
    <property type="component" value="Unassembled WGS sequence"/>
</dbReference>
<dbReference type="AlphaFoldDB" id="G9MGS0"/>
<proteinExistence type="predicted"/>
<dbReference type="HOGENOM" id="CLU_1796740_0_0_1"/>
<accession>G9MGS0</accession>